<evidence type="ECO:0000256" key="4">
    <source>
        <dbReference type="ARBA" id="ARBA00022679"/>
    </source>
</evidence>
<feature type="binding site" evidence="9">
    <location>
        <begin position="106"/>
        <end position="109"/>
    </location>
    <ligand>
        <name>5-phospho-alpha-D-ribose 1-diphosphate</name>
        <dbReference type="ChEBI" id="CHEBI:58017"/>
    </ligand>
</feature>
<comment type="subunit">
    <text evidence="9">Homodimer.</text>
</comment>
<feature type="binding site" evidence="9">
    <location>
        <position position="136"/>
    </location>
    <ligand>
        <name>5-phospho-alpha-D-ribose 1-diphosphate</name>
        <dbReference type="ChEBI" id="CHEBI:58017"/>
    </ligand>
</feature>
<dbReference type="InterPro" id="IPR036320">
    <property type="entry name" value="Glycosyl_Trfase_fam3_N_dom_sf"/>
</dbReference>
<dbReference type="UniPathway" id="UPA00035">
    <property type="reaction ID" value="UER00041"/>
</dbReference>
<comment type="pathway">
    <text evidence="1 9">Amino-acid biosynthesis; L-tryptophan biosynthesis; L-tryptophan from chorismate: step 2/5.</text>
</comment>
<feature type="binding site" evidence="9">
    <location>
        <position position="241"/>
    </location>
    <ligand>
        <name>Mg(2+)</name>
        <dbReference type="ChEBI" id="CHEBI:18420"/>
        <label>1</label>
    </ligand>
</feature>
<dbReference type="KEGG" id="caz:CARG_09595"/>
<dbReference type="PANTHER" id="PTHR43285">
    <property type="entry name" value="ANTHRANILATE PHOSPHORIBOSYLTRANSFERASE"/>
    <property type="match status" value="1"/>
</dbReference>
<feature type="binding site" evidence="9">
    <location>
        <begin position="124"/>
        <end position="132"/>
    </location>
    <ligand>
        <name>5-phospho-alpha-D-ribose 1-diphosphate</name>
        <dbReference type="ChEBI" id="CHEBI:58017"/>
    </ligand>
</feature>
<keyword evidence="4 9" id="KW-0808">Transferase</keyword>
<comment type="similarity">
    <text evidence="9">Belongs to the anthranilate phosphoribosyltransferase family.</text>
</comment>
<comment type="function">
    <text evidence="9">Catalyzes the transfer of the phosphoribosyl group of 5-phosphorylribose-1-pyrophosphate (PRPP) to anthranilate to yield N-(5'-phosphoribosyl)-anthranilate (PRA).</text>
</comment>
<dbReference type="PANTHER" id="PTHR43285:SF2">
    <property type="entry name" value="ANTHRANILATE PHOSPHORIBOSYLTRANSFERASE"/>
    <property type="match status" value="1"/>
</dbReference>
<evidence type="ECO:0000313" key="13">
    <source>
        <dbReference type="Proteomes" id="UP000016943"/>
    </source>
</evidence>
<protein>
    <recommendedName>
        <fullName evidence="9">Anthranilate phosphoribosyltransferase</fullName>
        <ecNumber evidence="9">2.4.2.18</ecNumber>
    </recommendedName>
</protein>
<dbReference type="PATRIC" id="fig|1348662.3.peg.1897"/>
<name>U3GWT1_9CORY</name>
<comment type="caution">
    <text evidence="9">Lacks conserved residue(s) required for the propagation of feature annotation.</text>
</comment>
<feature type="binding site" evidence="9">
    <location>
        <position position="96"/>
    </location>
    <ligand>
        <name>5-phospho-alpha-D-ribose 1-diphosphate</name>
        <dbReference type="ChEBI" id="CHEBI:58017"/>
    </ligand>
</feature>
<feature type="binding site" evidence="9">
    <location>
        <position position="241"/>
    </location>
    <ligand>
        <name>Mg(2+)</name>
        <dbReference type="ChEBI" id="CHEBI:18420"/>
        <label>2</label>
    </ligand>
</feature>
<reference evidence="12 13" key="1">
    <citation type="journal article" date="2013" name="Genome Announc.">
        <title>Whole-Genome Sequence of the Clinical Strain Corynebacterium argentoratense DSM 44202, Isolated from a Human Throat Specimen.</title>
        <authorList>
            <person name="Bomholt C."/>
            <person name="Glaub A."/>
            <person name="Gravermann K."/>
            <person name="Albersmeier A."/>
            <person name="Brinkrolf K."/>
            <person name="Ruckert C."/>
            <person name="Tauch A."/>
        </authorList>
    </citation>
    <scope>NUCLEOTIDE SEQUENCE [LARGE SCALE GENOMIC DNA]</scope>
    <source>
        <strain evidence="12">DSM 44202</strain>
    </source>
</reference>
<keyword evidence="13" id="KW-1185">Reference proteome</keyword>
<keyword evidence="9" id="KW-0460">Magnesium</keyword>
<keyword evidence="9" id="KW-0479">Metal-binding</keyword>
<evidence type="ECO:0000259" key="10">
    <source>
        <dbReference type="Pfam" id="PF00591"/>
    </source>
</evidence>
<comment type="similarity">
    <text evidence="8">In the C-terminal section; belongs to the anthranilate phosphoribosyltransferase family.</text>
</comment>
<dbReference type="InterPro" id="IPR000312">
    <property type="entry name" value="Glycosyl_Trfase_fam3"/>
</dbReference>
<evidence type="ECO:0000313" key="12">
    <source>
        <dbReference type="EMBL" id="AGU16010.1"/>
    </source>
</evidence>
<evidence type="ECO:0000256" key="8">
    <source>
        <dbReference type="ARBA" id="ARBA00061188"/>
    </source>
</evidence>
<comment type="cofactor">
    <cofactor evidence="9">
        <name>Mg(2+)</name>
        <dbReference type="ChEBI" id="CHEBI:18420"/>
    </cofactor>
    <text evidence="9">Binds 2 magnesium ions per monomer.</text>
</comment>
<dbReference type="eggNOG" id="COG0547">
    <property type="taxonomic scope" value="Bacteria"/>
</dbReference>
<dbReference type="Pfam" id="PF02885">
    <property type="entry name" value="Glycos_trans_3N"/>
    <property type="match status" value="1"/>
</dbReference>
<dbReference type="Proteomes" id="UP000016943">
    <property type="component" value="Chromosome"/>
</dbReference>
<feature type="binding site" evidence="9">
    <location>
        <position position="108"/>
    </location>
    <ligand>
        <name>Mg(2+)</name>
        <dbReference type="ChEBI" id="CHEBI:18420"/>
        <label>1</label>
    </ligand>
</feature>
<dbReference type="Gene3D" id="3.40.1030.10">
    <property type="entry name" value="Nucleoside phosphorylase/phosphoribosyltransferase catalytic domain"/>
    <property type="match status" value="1"/>
</dbReference>
<dbReference type="EC" id="2.4.2.18" evidence="9"/>
<dbReference type="Pfam" id="PF00591">
    <property type="entry name" value="Glycos_transf_3"/>
    <property type="match status" value="1"/>
</dbReference>
<dbReference type="SUPFAM" id="SSF52418">
    <property type="entry name" value="Nucleoside phosphorylase/phosphoribosyltransferase catalytic domain"/>
    <property type="match status" value="1"/>
</dbReference>
<feature type="domain" description="Glycosyl transferase family 3" evidence="10">
    <location>
        <begin position="90"/>
        <end position="339"/>
    </location>
</feature>
<dbReference type="GO" id="GO:0000162">
    <property type="term" value="P:L-tryptophan biosynthetic process"/>
    <property type="evidence" value="ECO:0007669"/>
    <property type="project" value="UniProtKB-UniRule"/>
</dbReference>
<organism evidence="12 13">
    <name type="scientific">Corynebacterium argentoratense DSM 44202</name>
    <dbReference type="NCBI Taxonomy" id="1348662"/>
    <lineage>
        <taxon>Bacteria</taxon>
        <taxon>Bacillati</taxon>
        <taxon>Actinomycetota</taxon>
        <taxon>Actinomycetes</taxon>
        <taxon>Mycobacteriales</taxon>
        <taxon>Corynebacteriaceae</taxon>
        <taxon>Corynebacterium</taxon>
    </lineage>
</organism>
<accession>U3GWT1</accession>
<dbReference type="AlphaFoldDB" id="U3GWT1"/>
<evidence type="ECO:0000256" key="1">
    <source>
        <dbReference type="ARBA" id="ARBA00004907"/>
    </source>
</evidence>
<evidence type="ECO:0000256" key="5">
    <source>
        <dbReference type="ARBA" id="ARBA00022822"/>
    </source>
</evidence>
<feature type="binding site" evidence="9">
    <location>
        <position position="104"/>
    </location>
    <ligand>
        <name>5-phospho-alpha-D-ribose 1-diphosphate</name>
        <dbReference type="ChEBI" id="CHEBI:58017"/>
    </ligand>
</feature>
<dbReference type="InterPro" id="IPR035902">
    <property type="entry name" value="Nuc_phospho_transferase"/>
</dbReference>
<dbReference type="GO" id="GO:0004048">
    <property type="term" value="F:anthranilate phosphoribosyltransferase activity"/>
    <property type="evidence" value="ECO:0007669"/>
    <property type="project" value="UniProtKB-UniRule"/>
</dbReference>
<feature type="binding site" evidence="9">
    <location>
        <position position="96"/>
    </location>
    <ligand>
        <name>anthranilate</name>
        <dbReference type="ChEBI" id="CHEBI:16567"/>
        <label>1</label>
    </ligand>
</feature>
<dbReference type="STRING" id="1348662.CARG_09595"/>
<feature type="domain" description="Glycosyl transferase family 3 N-terminal" evidence="11">
    <location>
        <begin position="20"/>
        <end position="81"/>
    </location>
</feature>
<keyword evidence="2 9" id="KW-0028">Amino-acid biosynthesis</keyword>
<dbReference type="HOGENOM" id="CLU_034315_3_0_11"/>
<evidence type="ECO:0000256" key="3">
    <source>
        <dbReference type="ARBA" id="ARBA00022676"/>
    </source>
</evidence>
<dbReference type="SUPFAM" id="SSF47648">
    <property type="entry name" value="Nucleoside phosphorylase/phosphoribosyltransferase N-terminal domain"/>
    <property type="match status" value="1"/>
</dbReference>
<dbReference type="HAMAP" id="MF_00211">
    <property type="entry name" value="TrpD"/>
    <property type="match status" value="1"/>
</dbReference>
<sequence>MMNTQPSTTANAAANTTPEQLLHTLLMGQQLGAEDTTSVFRALAAGAFSPTQIAALLATLRTRGETPTDITGAAQAFIEAARPFPVTGSPLIDCVGTGGDGANTINISTTAALLAAAGGLQVVKHGNRSVSSKSGAADVLEALGFDLGQDPDAASQQLASSGFCFLFAPGYHPAFAHVMPVRKELAIPTIFNVLGPLLNPARPALQLMGTVRPDLGPMLIESMRNLGRERALVVHGSGTDEVAVHGSTDVWELRDGEITQYSITPSDLGLGTYDLSDLVGGEGSDNAQVVRDIFAGTASEAHRDAVLASAGALFYLAGAADSWADGVAAARDVISSGRAATWLAQFSTAGERA</sequence>
<evidence type="ECO:0000256" key="2">
    <source>
        <dbReference type="ARBA" id="ARBA00022605"/>
    </source>
</evidence>
<evidence type="ECO:0000259" key="11">
    <source>
        <dbReference type="Pfam" id="PF02885"/>
    </source>
</evidence>
<evidence type="ECO:0000256" key="6">
    <source>
        <dbReference type="ARBA" id="ARBA00023141"/>
    </source>
</evidence>
<dbReference type="FunFam" id="3.40.1030.10:FF:000002">
    <property type="entry name" value="Anthranilate phosphoribosyltransferase"/>
    <property type="match status" value="1"/>
</dbReference>
<feature type="binding site" evidence="9">
    <location>
        <position position="127"/>
    </location>
    <ligand>
        <name>anthranilate</name>
        <dbReference type="ChEBI" id="CHEBI:16567"/>
        <label>1</label>
    </ligand>
</feature>
<keyword evidence="5 9" id="KW-0822">Tryptophan biosynthesis</keyword>
<feature type="binding site" evidence="9">
    <location>
        <position position="182"/>
    </location>
    <ligand>
        <name>anthranilate</name>
        <dbReference type="ChEBI" id="CHEBI:16567"/>
        <label>2</label>
    </ligand>
</feature>
<evidence type="ECO:0000256" key="7">
    <source>
        <dbReference type="ARBA" id="ARBA00052328"/>
    </source>
</evidence>
<keyword evidence="6 9" id="KW-0057">Aromatic amino acid biosynthesis</keyword>
<dbReference type="GO" id="GO:0005829">
    <property type="term" value="C:cytosol"/>
    <property type="evidence" value="ECO:0007669"/>
    <property type="project" value="TreeGrafter"/>
</dbReference>
<dbReference type="Gene3D" id="1.20.970.10">
    <property type="entry name" value="Transferase, Pyrimidine Nucleoside Phosphorylase, Chain C"/>
    <property type="match status" value="1"/>
</dbReference>
<dbReference type="GO" id="GO:0000287">
    <property type="term" value="F:magnesium ion binding"/>
    <property type="evidence" value="ECO:0007669"/>
    <property type="project" value="UniProtKB-UniRule"/>
</dbReference>
<proteinExistence type="inferred from homology"/>
<keyword evidence="3 9" id="KW-0328">Glycosyltransferase</keyword>
<feature type="binding site" evidence="9">
    <location>
        <begin position="99"/>
        <end position="100"/>
    </location>
    <ligand>
        <name>5-phospho-alpha-D-ribose 1-diphosphate</name>
        <dbReference type="ChEBI" id="CHEBI:58017"/>
    </ligand>
</feature>
<feature type="binding site" evidence="9">
    <location>
        <position position="240"/>
    </location>
    <ligand>
        <name>Mg(2+)</name>
        <dbReference type="ChEBI" id="CHEBI:18420"/>
        <label>2</label>
    </ligand>
</feature>
<dbReference type="NCBIfam" id="TIGR01245">
    <property type="entry name" value="trpD"/>
    <property type="match status" value="1"/>
</dbReference>
<comment type="catalytic activity">
    <reaction evidence="7 9">
        <text>N-(5-phospho-beta-D-ribosyl)anthranilate + diphosphate = 5-phospho-alpha-D-ribose 1-diphosphate + anthranilate</text>
        <dbReference type="Rhea" id="RHEA:11768"/>
        <dbReference type="ChEBI" id="CHEBI:16567"/>
        <dbReference type="ChEBI" id="CHEBI:18277"/>
        <dbReference type="ChEBI" id="CHEBI:33019"/>
        <dbReference type="ChEBI" id="CHEBI:58017"/>
        <dbReference type="EC" id="2.4.2.18"/>
    </reaction>
</comment>
<dbReference type="EMBL" id="CP006365">
    <property type="protein sequence ID" value="AGU16010.1"/>
    <property type="molecule type" value="Genomic_DNA"/>
</dbReference>
<evidence type="ECO:0000256" key="9">
    <source>
        <dbReference type="HAMAP-Rule" id="MF_00211"/>
    </source>
</evidence>
<gene>
    <name evidence="9" type="primary">trpD</name>
    <name evidence="12" type="ORF">CARG_09595</name>
</gene>
<dbReference type="InterPro" id="IPR005940">
    <property type="entry name" value="Anthranilate_Pribosyl_Tfrase"/>
</dbReference>
<dbReference type="InterPro" id="IPR017459">
    <property type="entry name" value="Glycosyl_Trfase_fam3_N_dom"/>
</dbReference>